<gene>
    <name evidence="1" type="ORF">APY04_3088</name>
</gene>
<name>A0A109B9T6_HYPSL</name>
<comment type="caution">
    <text evidence="1">The sequence shown here is derived from an EMBL/GenBank/DDBJ whole genome shotgun (WGS) entry which is preliminary data.</text>
</comment>
<dbReference type="Proteomes" id="UP000059074">
    <property type="component" value="Unassembled WGS sequence"/>
</dbReference>
<dbReference type="AlphaFoldDB" id="A0A109B9T6"/>
<evidence type="ECO:0000313" key="2">
    <source>
        <dbReference type="Proteomes" id="UP000059074"/>
    </source>
</evidence>
<proteinExistence type="predicted"/>
<accession>A0A109B9T6</accession>
<sequence>MVKVAMAEAVQAAPAPSSPEVAEQIAIRASFRVAMEALRV</sequence>
<keyword evidence="2" id="KW-1185">Reference proteome</keyword>
<protein>
    <submittedName>
        <fullName evidence="1">Uncharacterized protein</fullName>
    </submittedName>
</protein>
<dbReference type="PATRIC" id="fig|121290.4.peg.936"/>
<organism evidence="1 2">
    <name type="scientific">Hyphomicrobium sulfonivorans</name>
    <dbReference type="NCBI Taxonomy" id="121290"/>
    <lineage>
        <taxon>Bacteria</taxon>
        <taxon>Pseudomonadati</taxon>
        <taxon>Pseudomonadota</taxon>
        <taxon>Alphaproteobacteria</taxon>
        <taxon>Hyphomicrobiales</taxon>
        <taxon>Hyphomicrobiaceae</taxon>
        <taxon>Hyphomicrobium</taxon>
    </lineage>
</organism>
<evidence type="ECO:0000313" key="1">
    <source>
        <dbReference type="EMBL" id="KWT64848.1"/>
    </source>
</evidence>
<dbReference type="EMBL" id="LMTR01000084">
    <property type="protein sequence ID" value="KWT64848.1"/>
    <property type="molecule type" value="Genomic_DNA"/>
</dbReference>
<reference evidence="1 2" key="1">
    <citation type="submission" date="2015-10" db="EMBL/GenBank/DDBJ databases">
        <title>Transcriptomic analysis of a linuron degrading triple-species bacterial consortium.</title>
        <authorList>
            <person name="Albers P."/>
        </authorList>
    </citation>
    <scope>NUCLEOTIDE SEQUENCE [LARGE SCALE GENOMIC DNA]</scope>
    <source>
        <strain evidence="1 2">WDL6</strain>
    </source>
</reference>